<reference evidence="2" key="1">
    <citation type="submission" date="2024-06" db="EMBL/GenBank/DDBJ databases">
        <title>The genome sequences of Kitasatospora sp. strain HUAS MG31.</title>
        <authorList>
            <person name="Mo P."/>
        </authorList>
    </citation>
    <scope>NUCLEOTIDE SEQUENCE</scope>
    <source>
        <strain evidence="2">HUAS MG31</strain>
    </source>
</reference>
<dbReference type="SUPFAM" id="SSF56436">
    <property type="entry name" value="C-type lectin-like"/>
    <property type="match status" value="1"/>
</dbReference>
<accession>A0AAU8JTW7</accession>
<dbReference type="Pfam" id="PF03781">
    <property type="entry name" value="FGE-sulfatase"/>
    <property type="match status" value="1"/>
</dbReference>
<evidence type="ECO:0000313" key="2">
    <source>
        <dbReference type="EMBL" id="XCM78590.1"/>
    </source>
</evidence>
<dbReference type="EMBL" id="CP159872">
    <property type="protein sequence ID" value="XCM78590.1"/>
    <property type="molecule type" value="Genomic_DNA"/>
</dbReference>
<name>A0AAU8JTW7_9ACTN</name>
<evidence type="ECO:0000259" key="1">
    <source>
        <dbReference type="Pfam" id="PF03781"/>
    </source>
</evidence>
<dbReference type="InterPro" id="IPR042095">
    <property type="entry name" value="SUMF_sf"/>
</dbReference>
<organism evidence="2">
    <name type="scientific">Kitasatospora camelliae</name>
    <dbReference type="NCBI Taxonomy" id="3156397"/>
    <lineage>
        <taxon>Bacteria</taxon>
        <taxon>Bacillati</taxon>
        <taxon>Actinomycetota</taxon>
        <taxon>Actinomycetes</taxon>
        <taxon>Kitasatosporales</taxon>
        <taxon>Streptomycetaceae</taxon>
        <taxon>Kitasatospora</taxon>
    </lineage>
</organism>
<dbReference type="AlphaFoldDB" id="A0AAU8JTW7"/>
<proteinExistence type="predicted"/>
<dbReference type="InterPro" id="IPR016187">
    <property type="entry name" value="CTDL_fold"/>
</dbReference>
<dbReference type="Gene3D" id="3.90.1580.10">
    <property type="entry name" value="paralog of FGE (formylglycine-generating enzyme)"/>
    <property type="match status" value="1"/>
</dbReference>
<dbReference type="RefSeq" id="WP_354638602.1">
    <property type="nucleotide sequence ID" value="NZ_CP159872.1"/>
</dbReference>
<protein>
    <submittedName>
        <fullName evidence="2">SUMF1/EgtB/PvdO family nonheme iron enzyme</fullName>
    </submittedName>
</protein>
<dbReference type="KEGG" id="kcm:ABWK59_06435"/>
<dbReference type="InterPro" id="IPR005532">
    <property type="entry name" value="SUMF_dom"/>
</dbReference>
<gene>
    <name evidence="2" type="ORF">ABWK59_06435</name>
</gene>
<feature type="domain" description="Sulfatase-modifying factor enzyme-like" evidence="1">
    <location>
        <begin position="130"/>
        <end position="176"/>
    </location>
</feature>
<sequence length="260" mass="27491">MDAGELTLAEWRAWSDEERRALVAGLAGRLGADSWAVETSGGPEGGATARLVLRGRTFALVPGGEARLGVDPAAFTPTPEQAESYAGSCRDFGFPEDLRAHLAEALSQPRTVRIPALLVGVEPEEVEADWEELPEAVAALGWRLPTPDEWEYACGAGGGTLFRWGAEHPPAADPFSAATGPHREPNAFGLRIARDPYQPEATSEPGVLCGGDGGEATCGGYGAFLAWLPLAPAYRDRGLAEMLESGDYPDAPLVRPVIDL</sequence>